<keyword evidence="3" id="KW-1185">Reference proteome</keyword>
<proteinExistence type="predicted"/>
<dbReference type="InterPro" id="IPR007345">
    <property type="entry name" value="Polysacch_pyruvyl_Trfase"/>
</dbReference>
<dbReference type="Pfam" id="PF04230">
    <property type="entry name" value="PS_pyruv_trans"/>
    <property type="match status" value="1"/>
</dbReference>
<dbReference type="KEGG" id="tper:IWA51_05980"/>
<name>A0A7T3RFE3_9SPIR</name>
<dbReference type="GO" id="GO:0016740">
    <property type="term" value="F:transferase activity"/>
    <property type="evidence" value="ECO:0007669"/>
    <property type="project" value="UniProtKB-KW"/>
</dbReference>
<evidence type="ECO:0000313" key="2">
    <source>
        <dbReference type="EMBL" id="QQA02123.1"/>
    </source>
</evidence>
<dbReference type="EMBL" id="CP064936">
    <property type="protein sequence ID" value="QQA02123.1"/>
    <property type="molecule type" value="Genomic_DNA"/>
</dbReference>
<dbReference type="AlphaFoldDB" id="A0A7T3RFE3"/>
<protein>
    <submittedName>
        <fullName evidence="2">Polysaccharide pyruvyl transferase family protein</fullName>
    </submittedName>
</protein>
<dbReference type="RefSeq" id="WP_198443585.1">
    <property type="nucleotide sequence ID" value="NZ_CBCSHE010000006.1"/>
</dbReference>
<evidence type="ECO:0000313" key="3">
    <source>
        <dbReference type="Proteomes" id="UP000595224"/>
    </source>
</evidence>
<sequence length="375" mass="43525">MKIGILTFWWSEDNYGQQLQAYALQRYLRDAGHDAFLIRYNSLGDFPKNNPIKKIYKAFNPVKLVRFFINLRNKAKLKAEYNEHSRHFDEFRSKYINMSEHVYNNFSELQQNPPEADIYIVGSDQVWNPACCGGSTLEQSKLPLHAYFLDFGKESTKRMSYAASWGIKDLDESFVTEITPMLKRFNAITVREKSGTELCAKCGRNDSKWVCDPTLLLNAEEYRSLYKSENITQRQKPYLVFYYLNNGKFNAQSVYDFATSKGLDVVYITGNGVVDKFEKTYATVPEWLSLIDNAQYVITNSFHCCVFSILFHKQFASIKLQGQNAGMNERLTSLFELCKMEERYCTDRNFAVLEKYYESVLPDGQAVLNEILTKI</sequence>
<gene>
    <name evidence="2" type="ORF">IWA51_05980</name>
</gene>
<dbReference type="Proteomes" id="UP000595224">
    <property type="component" value="Chromosome"/>
</dbReference>
<reference evidence="2 3" key="1">
    <citation type="submission" date="2020-11" db="EMBL/GenBank/DDBJ databases">
        <title>Treponema Peruensis nv. sp., first commensal Treponema isolated from human feces.</title>
        <authorList>
            <person name="Belkhou C."/>
            <person name="Raes J."/>
        </authorList>
    </citation>
    <scope>NUCLEOTIDE SEQUENCE [LARGE SCALE GENOMIC DNA]</scope>
    <source>
        <strain evidence="2 3">RCC2812</strain>
    </source>
</reference>
<evidence type="ECO:0000259" key="1">
    <source>
        <dbReference type="Pfam" id="PF04230"/>
    </source>
</evidence>
<keyword evidence="2" id="KW-0808">Transferase</keyword>
<accession>A0A7T3RFE3</accession>
<feature type="domain" description="Polysaccharide pyruvyl transferase" evidence="1">
    <location>
        <begin position="14"/>
        <end position="318"/>
    </location>
</feature>
<organism evidence="2 3">
    <name type="scientific">Treponema peruense</name>
    <dbReference type="NCBI Taxonomy" id="2787628"/>
    <lineage>
        <taxon>Bacteria</taxon>
        <taxon>Pseudomonadati</taxon>
        <taxon>Spirochaetota</taxon>
        <taxon>Spirochaetia</taxon>
        <taxon>Spirochaetales</taxon>
        <taxon>Treponemataceae</taxon>
        <taxon>Treponema</taxon>
    </lineage>
</organism>